<organism evidence="11 12">
    <name type="scientific">Clathrospora elynae</name>
    <dbReference type="NCBI Taxonomy" id="706981"/>
    <lineage>
        <taxon>Eukaryota</taxon>
        <taxon>Fungi</taxon>
        <taxon>Dikarya</taxon>
        <taxon>Ascomycota</taxon>
        <taxon>Pezizomycotina</taxon>
        <taxon>Dothideomycetes</taxon>
        <taxon>Pleosporomycetidae</taxon>
        <taxon>Pleosporales</taxon>
        <taxon>Diademaceae</taxon>
        <taxon>Clathrospora</taxon>
    </lineage>
</organism>
<dbReference type="PANTHER" id="PTHR16140">
    <property type="entry name" value="NON-STRUCTURAL MAINTENANCE OF CHROMOSOMES ELEMENT 4"/>
    <property type="match status" value="1"/>
</dbReference>
<keyword evidence="4 7" id="KW-0233">DNA recombination</keyword>
<gene>
    <name evidence="11" type="ORF">EJ02DRAFT_460879</name>
</gene>
<dbReference type="Pfam" id="PF08743">
    <property type="entry name" value="Nse4_C"/>
    <property type="match status" value="1"/>
</dbReference>
<dbReference type="OrthoDB" id="361242at2759"/>
<feature type="compositionally biased region" description="Low complexity" evidence="8">
    <location>
        <begin position="334"/>
        <end position="345"/>
    </location>
</feature>
<comment type="function">
    <text evidence="7">Component of the SMC5-SMC6 complex, that promotes sister chromatid alignment after DNA damage and facilitates double-stranded DNA breaks (DSBs) repair via homologous recombination between sister chromatids.</text>
</comment>
<evidence type="ECO:0000259" key="10">
    <source>
        <dbReference type="Pfam" id="PF15412"/>
    </source>
</evidence>
<evidence type="ECO:0000256" key="2">
    <source>
        <dbReference type="ARBA" id="ARBA00008997"/>
    </source>
</evidence>
<evidence type="ECO:0000256" key="4">
    <source>
        <dbReference type="ARBA" id="ARBA00023172"/>
    </source>
</evidence>
<evidence type="ECO:0000256" key="8">
    <source>
        <dbReference type="SAM" id="MobiDB-lite"/>
    </source>
</evidence>
<comment type="subcellular location">
    <subcellularLocation>
        <location evidence="1 7">Nucleus</location>
    </subcellularLocation>
</comment>
<evidence type="ECO:0000256" key="1">
    <source>
        <dbReference type="ARBA" id="ARBA00004123"/>
    </source>
</evidence>
<comment type="subunit">
    <text evidence="7">Component of the SMC5-SMC6 complex.</text>
</comment>
<dbReference type="InterPro" id="IPR029225">
    <property type="entry name" value="Nse4_Nse3-bd"/>
</dbReference>
<dbReference type="InterPro" id="IPR027786">
    <property type="entry name" value="Nse4/EID"/>
</dbReference>
<feature type="region of interest" description="Disordered" evidence="8">
    <location>
        <begin position="309"/>
        <end position="345"/>
    </location>
</feature>
<dbReference type="Proteomes" id="UP000800038">
    <property type="component" value="Unassembled WGS sequence"/>
</dbReference>
<keyword evidence="6 7" id="KW-0539">Nucleus</keyword>
<dbReference type="GO" id="GO:0006310">
    <property type="term" value="P:DNA recombination"/>
    <property type="evidence" value="ECO:0007669"/>
    <property type="project" value="UniProtKB-UniRule"/>
</dbReference>
<dbReference type="EMBL" id="ML976360">
    <property type="protein sequence ID" value="KAF1934843.1"/>
    <property type="molecule type" value="Genomic_DNA"/>
</dbReference>
<feature type="domain" description="Non-structural maintenance of chromosome element 4 C-terminal" evidence="9">
    <location>
        <begin position="403"/>
        <end position="497"/>
    </location>
</feature>
<feature type="compositionally biased region" description="Polar residues" evidence="8">
    <location>
        <begin position="29"/>
        <end position="51"/>
    </location>
</feature>
<feature type="compositionally biased region" description="Basic residues" evidence="8">
    <location>
        <begin position="309"/>
        <end position="319"/>
    </location>
</feature>
<protein>
    <recommendedName>
        <fullName evidence="7">Non-structural maintenance of chromosomes element 4</fullName>
    </recommendedName>
</protein>
<feature type="compositionally biased region" description="Acidic residues" evidence="8">
    <location>
        <begin position="110"/>
        <end position="128"/>
    </location>
</feature>
<dbReference type="PANTHER" id="PTHR16140:SF0">
    <property type="entry name" value="NON-STRUCTURAL MAINTENANCE OF CHROMOSOMES ELEMENT 4"/>
    <property type="match status" value="1"/>
</dbReference>
<dbReference type="Pfam" id="PF15412">
    <property type="entry name" value="Nse4-Nse3_bdg"/>
    <property type="match status" value="1"/>
</dbReference>
<feature type="region of interest" description="Disordered" evidence="8">
    <location>
        <begin position="254"/>
        <end position="275"/>
    </location>
</feature>
<dbReference type="GO" id="GO:0030915">
    <property type="term" value="C:Smc5-Smc6 complex"/>
    <property type="evidence" value="ECO:0007669"/>
    <property type="project" value="UniProtKB-UniRule"/>
</dbReference>
<evidence type="ECO:0000256" key="7">
    <source>
        <dbReference type="RuleBase" id="RU365071"/>
    </source>
</evidence>
<dbReference type="GO" id="GO:0005634">
    <property type="term" value="C:nucleus"/>
    <property type="evidence" value="ECO:0007669"/>
    <property type="project" value="UniProtKB-SubCell"/>
</dbReference>
<feature type="compositionally biased region" description="Polar residues" evidence="8">
    <location>
        <begin position="1"/>
        <end position="21"/>
    </location>
</feature>
<reference evidence="11" key="1">
    <citation type="journal article" date="2020" name="Stud. Mycol.">
        <title>101 Dothideomycetes genomes: a test case for predicting lifestyles and emergence of pathogens.</title>
        <authorList>
            <person name="Haridas S."/>
            <person name="Albert R."/>
            <person name="Binder M."/>
            <person name="Bloem J."/>
            <person name="Labutti K."/>
            <person name="Salamov A."/>
            <person name="Andreopoulos B."/>
            <person name="Baker S."/>
            <person name="Barry K."/>
            <person name="Bills G."/>
            <person name="Bluhm B."/>
            <person name="Cannon C."/>
            <person name="Castanera R."/>
            <person name="Culley D."/>
            <person name="Daum C."/>
            <person name="Ezra D."/>
            <person name="Gonzalez J."/>
            <person name="Henrissat B."/>
            <person name="Kuo A."/>
            <person name="Liang C."/>
            <person name="Lipzen A."/>
            <person name="Lutzoni F."/>
            <person name="Magnuson J."/>
            <person name="Mondo S."/>
            <person name="Nolan M."/>
            <person name="Ohm R."/>
            <person name="Pangilinan J."/>
            <person name="Park H.-J."/>
            <person name="Ramirez L."/>
            <person name="Alfaro M."/>
            <person name="Sun H."/>
            <person name="Tritt A."/>
            <person name="Yoshinaga Y."/>
            <person name="Zwiers L.-H."/>
            <person name="Turgeon B."/>
            <person name="Goodwin S."/>
            <person name="Spatafora J."/>
            <person name="Crous P."/>
            <person name="Grigoriev I."/>
        </authorList>
    </citation>
    <scope>NUCLEOTIDE SEQUENCE</scope>
    <source>
        <strain evidence="11">CBS 161.51</strain>
    </source>
</reference>
<keyword evidence="5 7" id="KW-0234">DNA repair</keyword>
<evidence type="ECO:0000256" key="6">
    <source>
        <dbReference type="ARBA" id="ARBA00023242"/>
    </source>
</evidence>
<name>A0A6A5S4K1_9PLEO</name>
<feature type="domain" description="Nse4/EID protein Nse3/MAGE-binding" evidence="10">
    <location>
        <begin position="208"/>
        <end position="270"/>
    </location>
</feature>
<accession>A0A6A5S4K1</accession>
<keyword evidence="3 7" id="KW-0227">DNA damage</keyword>
<sequence length="515" mass="57259">MARLNTQLSATPQQMRSSTVDSLYRDPSVASQNESNERTSSYSVLSPSRSMTSDKENQGPATRENTPRLEKDRGLRGASARMMTPDSGSAAGNGNKRRRTDNYNMPQSDVNEDGQDQDYGDGQEDEQDATTPSQMQPDAEEEGDLRFYNPNQNPNERQRLRARMRENQRQVDENRDEIIKPNNRLLNALKTQNSLFGKVRQTADAALDSRFLVHVSELASKKLNNSLQGGAAGIDFDQFVSKAVFFMKSGGGEREIPVREANGGEEEEGDEDPDGLDWAFLGRQAAFCGNRRPPTCSFLLGPLSVQKKARTMTQRKARSQRQPVGPATRPQEMQQSDLQSSESSNLSNLVKGIRSTLIQHLETGSNNVEEELSQIEGALDDEDQAAAFSRHRMAQTIEGEPAVSLLDFAINPRDFGQTVENLFYISFLVREGNAKIIKDKEGLPLLVPATPHTITKNAPTEFSESTGRAQKHQAVFSIDYPTWQMFIQAFNITQSLIQTRLGDGEQVNGNGWYTG</sequence>
<comment type="similarity">
    <text evidence="2 7">Belongs to the NSE4 family.</text>
</comment>
<evidence type="ECO:0000313" key="12">
    <source>
        <dbReference type="Proteomes" id="UP000800038"/>
    </source>
</evidence>
<dbReference type="AlphaFoldDB" id="A0A6A5S4K1"/>
<feature type="region of interest" description="Disordered" evidence="8">
    <location>
        <begin position="1"/>
        <end position="157"/>
    </location>
</feature>
<evidence type="ECO:0000256" key="5">
    <source>
        <dbReference type="ARBA" id="ARBA00023204"/>
    </source>
</evidence>
<evidence type="ECO:0000313" key="11">
    <source>
        <dbReference type="EMBL" id="KAF1934843.1"/>
    </source>
</evidence>
<feature type="compositionally biased region" description="Acidic residues" evidence="8">
    <location>
        <begin position="263"/>
        <end position="275"/>
    </location>
</feature>
<proteinExistence type="inferred from homology"/>
<feature type="compositionally biased region" description="Basic and acidic residues" evidence="8">
    <location>
        <begin position="65"/>
        <end position="75"/>
    </location>
</feature>
<dbReference type="GO" id="GO:0006281">
    <property type="term" value="P:DNA repair"/>
    <property type="evidence" value="ECO:0007669"/>
    <property type="project" value="UniProtKB-UniRule"/>
</dbReference>
<keyword evidence="12" id="KW-1185">Reference proteome</keyword>
<evidence type="ECO:0000256" key="3">
    <source>
        <dbReference type="ARBA" id="ARBA00022763"/>
    </source>
</evidence>
<dbReference type="InterPro" id="IPR014854">
    <property type="entry name" value="Nse4_C"/>
</dbReference>
<evidence type="ECO:0000259" key="9">
    <source>
        <dbReference type="Pfam" id="PF08743"/>
    </source>
</evidence>